<evidence type="ECO:0000256" key="8">
    <source>
        <dbReference type="ARBA" id="ARBA00023002"/>
    </source>
</evidence>
<comment type="caution">
    <text evidence="14">The sequence shown here is derived from an EMBL/GenBank/DDBJ whole genome shotgun (WGS) entry which is preliminary data.</text>
</comment>
<evidence type="ECO:0000313" key="14">
    <source>
        <dbReference type="EMBL" id="OPA78447.1"/>
    </source>
</evidence>
<dbReference type="GO" id="GO:0015940">
    <property type="term" value="P:pantothenate biosynthetic process"/>
    <property type="evidence" value="ECO:0007669"/>
    <property type="project" value="UniProtKB-UniPathway"/>
</dbReference>
<protein>
    <recommendedName>
        <fullName evidence="5 11">2-dehydropantoate 2-reductase</fullName>
        <ecNumber evidence="4 11">1.1.1.169</ecNumber>
    </recommendedName>
    <alternativeName>
        <fullName evidence="9 11">Ketopantoate reductase</fullName>
    </alternativeName>
</protein>
<dbReference type="PANTHER" id="PTHR43765">
    <property type="entry name" value="2-DEHYDROPANTOATE 2-REDUCTASE-RELATED"/>
    <property type="match status" value="1"/>
</dbReference>
<dbReference type="Proteomes" id="UP000190188">
    <property type="component" value="Unassembled WGS sequence"/>
</dbReference>
<evidence type="ECO:0000256" key="9">
    <source>
        <dbReference type="ARBA" id="ARBA00032024"/>
    </source>
</evidence>
<dbReference type="InterPro" id="IPR036291">
    <property type="entry name" value="NAD(P)-bd_dom_sf"/>
</dbReference>
<evidence type="ECO:0000256" key="4">
    <source>
        <dbReference type="ARBA" id="ARBA00013014"/>
    </source>
</evidence>
<evidence type="ECO:0000256" key="11">
    <source>
        <dbReference type="RuleBase" id="RU362068"/>
    </source>
</evidence>
<name>A0A1T2XEX5_9BACL</name>
<evidence type="ECO:0000256" key="10">
    <source>
        <dbReference type="ARBA" id="ARBA00048793"/>
    </source>
</evidence>
<dbReference type="Gene3D" id="1.10.1040.10">
    <property type="entry name" value="N-(1-d-carboxylethyl)-l-norvaline Dehydrogenase, domain 2"/>
    <property type="match status" value="1"/>
</dbReference>
<dbReference type="EMBL" id="MSZX01000004">
    <property type="protein sequence ID" value="OPA78447.1"/>
    <property type="molecule type" value="Genomic_DNA"/>
</dbReference>
<dbReference type="Gene3D" id="3.40.50.720">
    <property type="entry name" value="NAD(P)-binding Rossmann-like Domain"/>
    <property type="match status" value="1"/>
</dbReference>
<evidence type="ECO:0000259" key="13">
    <source>
        <dbReference type="Pfam" id="PF08546"/>
    </source>
</evidence>
<feature type="domain" description="Ketopantoate reductase C-terminal" evidence="13">
    <location>
        <begin position="188"/>
        <end position="310"/>
    </location>
</feature>
<reference evidence="14 15" key="1">
    <citation type="submission" date="2017-01" db="EMBL/GenBank/DDBJ databases">
        <title>Genome analysis of Paenibacillus selenitrireducens ES3-24.</title>
        <authorList>
            <person name="Xu D."/>
            <person name="Yao R."/>
            <person name="Zheng S."/>
        </authorList>
    </citation>
    <scope>NUCLEOTIDE SEQUENCE [LARGE SCALE GENOMIC DNA]</scope>
    <source>
        <strain evidence="14 15">ES3-24</strain>
    </source>
</reference>
<dbReference type="SUPFAM" id="SSF48179">
    <property type="entry name" value="6-phosphogluconate dehydrogenase C-terminal domain-like"/>
    <property type="match status" value="1"/>
</dbReference>
<dbReference type="InterPro" id="IPR013332">
    <property type="entry name" value="KPR_N"/>
</dbReference>
<comment type="function">
    <text evidence="1 11">Catalyzes the NADPH-dependent reduction of ketopantoate into pantoic acid.</text>
</comment>
<evidence type="ECO:0000256" key="5">
    <source>
        <dbReference type="ARBA" id="ARBA00019465"/>
    </source>
</evidence>
<evidence type="ECO:0000259" key="12">
    <source>
        <dbReference type="Pfam" id="PF02558"/>
    </source>
</evidence>
<comment type="pathway">
    <text evidence="2 11">Cofactor biosynthesis; (R)-pantothenate biosynthesis; (R)-pantoate from 3-methyl-2-oxobutanoate: step 2/2.</text>
</comment>
<comment type="catalytic activity">
    <reaction evidence="10 11">
        <text>(R)-pantoate + NADP(+) = 2-dehydropantoate + NADPH + H(+)</text>
        <dbReference type="Rhea" id="RHEA:16233"/>
        <dbReference type="ChEBI" id="CHEBI:11561"/>
        <dbReference type="ChEBI" id="CHEBI:15378"/>
        <dbReference type="ChEBI" id="CHEBI:15980"/>
        <dbReference type="ChEBI" id="CHEBI:57783"/>
        <dbReference type="ChEBI" id="CHEBI:58349"/>
        <dbReference type="EC" id="1.1.1.169"/>
    </reaction>
</comment>
<dbReference type="GO" id="GO:0008677">
    <property type="term" value="F:2-dehydropantoate 2-reductase activity"/>
    <property type="evidence" value="ECO:0007669"/>
    <property type="project" value="UniProtKB-EC"/>
</dbReference>
<dbReference type="NCBIfam" id="TIGR00745">
    <property type="entry name" value="apbA_panE"/>
    <property type="match status" value="1"/>
</dbReference>
<gene>
    <name evidence="14" type="ORF">BVG16_11255</name>
</gene>
<evidence type="ECO:0000256" key="2">
    <source>
        <dbReference type="ARBA" id="ARBA00004994"/>
    </source>
</evidence>
<dbReference type="FunFam" id="1.10.1040.10:FF:000017">
    <property type="entry name" value="2-dehydropantoate 2-reductase"/>
    <property type="match status" value="1"/>
</dbReference>
<evidence type="ECO:0000256" key="6">
    <source>
        <dbReference type="ARBA" id="ARBA00022655"/>
    </source>
</evidence>
<dbReference type="OrthoDB" id="9800163at2"/>
<dbReference type="InterPro" id="IPR008927">
    <property type="entry name" value="6-PGluconate_DH-like_C_sf"/>
</dbReference>
<dbReference type="InterPro" id="IPR013752">
    <property type="entry name" value="KPA_reductase"/>
</dbReference>
<dbReference type="EC" id="1.1.1.169" evidence="4 11"/>
<dbReference type="STRING" id="1324314.BVG16_11255"/>
<evidence type="ECO:0000256" key="7">
    <source>
        <dbReference type="ARBA" id="ARBA00022857"/>
    </source>
</evidence>
<keyword evidence="15" id="KW-1185">Reference proteome</keyword>
<evidence type="ECO:0000313" key="15">
    <source>
        <dbReference type="Proteomes" id="UP000190188"/>
    </source>
</evidence>
<dbReference type="SUPFAM" id="SSF51735">
    <property type="entry name" value="NAD(P)-binding Rossmann-fold domains"/>
    <property type="match status" value="1"/>
</dbReference>
<dbReference type="InterPro" id="IPR013328">
    <property type="entry name" value="6PGD_dom2"/>
</dbReference>
<organism evidence="14 15">
    <name type="scientific">Paenibacillus selenitireducens</name>
    <dbReference type="NCBI Taxonomy" id="1324314"/>
    <lineage>
        <taxon>Bacteria</taxon>
        <taxon>Bacillati</taxon>
        <taxon>Bacillota</taxon>
        <taxon>Bacilli</taxon>
        <taxon>Bacillales</taxon>
        <taxon>Paenibacillaceae</taxon>
        <taxon>Paenibacillus</taxon>
    </lineage>
</organism>
<dbReference type="RefSeq" id="WP_158081670.1">
    <property type="nucleotide sequence ID" value="NZ_MSZX01000004.1"/>
</dbReference>
<dbReference type="InterPro" id="IPR003710">
    <property type="entry name" value="ApbA"/>
</dbReference>
<dbReference type="Pfam" id="PF08546">
    <property type="entry name" value="ApbA_C"/>
    <property type="match status" value="1"/>
</dbReference>
<dbReference type="GO" id="GO:0050661">
    <property type="term" value="F:NADP binding"/>
    <property type="evidence" value="ECO:0007669"/>
    <property type="project" value="TreeGrafter"/>
</dbReference>
<dbReference type="UniPathway" id="UPA00028">
    <property type="reaction ID" value="UER00004"/>
</dbReference>
<evidence type="ECO:0000256" key="1">
    <source>
        <dbReference type="ARBA" id="ARBA00002919"/>
    </source>
</evidence>
<accession>A0A1T2XEX5</accession>
<proteinExistence type="inferred from homology"/>
<dbReference type="PANTHER" id="PTHR43765:SF2">
    <property type="entry name" value="2-DEHYDROPANTOATE 2-REDUCTASE"/>
    <property type="match status" value="1"/>
</dbReference>
<keyword evidence="6 11" id="KW-0566">Pantothenate biosynthesis</keyword>
<dbReference type="GO" id="GO:0005737">
    <property type="term" value="C:cytoplasm"/>
    <property type="evidence" value="ECO:0007669"/>
    <property type="project" value="TreeGrafter"/>
</dbReference>
<sequence>MDIHIVGAGSLGLLFGSKLAQVGANVTIYTRTSSQAVELQDQGLSLITEMNLVTEKTSAVKIRVWDEIEDSYCIEENAWILLTMKQKDLTDAFARKLQHVLGETGRVCCFQNGVGHVQFLEQYLQPQQIYTAITTEAARRDEGAVVRHTGQGETRIGRMGGHAEASEHEIHLINWLQRAGFKAFMSKNIDMDVYRKLLINAVINPLTAIMRIKNGQLLETSERVQCMRWLYEETMFIYRAHNIPVEQNLWEQVNQVCRSTSANTSSMLKDILNGTESEIKWINGSLLRMADDLGIDAPVNRMVYTLVKAMHQSNT</sequence>
<evidence type="ECO:0000256" key="3">
    <source>
        <dbReference type="ARBA" id="ARBA00007870"/>
    </source>
</evidence>
<dbReference type="InterPro" id="IPR050838">
    <property type="entry name" value="Ketopantoate_reductase"/>
</dbReference>
<feature type="domain" description="Ketopantoate reductase N-terminal" evidence="12">
    <location>
        <begin position="3"/>
        <end position="159"/>
    </location>
</feature>
<keyword evidence="7 11" id="KW-0521">NADP</keyword>
<dbReference type="Pfam" id="PF02558">
    <property type="entry name" value="ApbA"/>
    <property type="match status" value="1"/>
</dbReference>
<keyword evidence="8 11" id="KW-0560">Oxidoreductase</keyword>
<dbReference type="AlphaFoldDB" id="A0A1T2XEX5"/>
<comment type="similarity">
    <text evidence="3 11">Belongs to the ketopantoate reductase family.</text>
</comment>